<gene>
    <name evidence="17" type="primary">LOC34618016</name>
</gene>
<comment type="subcellular location">
    <subcellularLocation>
        <location evidence="1">Endoplasmic reticulum membrane</location>
        <topology evidence="1">Multi-pass membrane protein</topology>
    </subcellularLocation>
</comment>
<evidence type="ECO:0000256" key="2">
    <source>
        <dbReference type="ARBA" id="ARBA00004771"/>
    </source>
</evidence>
<protein>
    <recommendedName>
        <fullName evidence="5">diacylglycerol O-acyltransferase</fullName>
        <ecNumber evidence="5">2.3.1.20</ecNumber>
    </recommendedName>
</protein>
<dbReference type="PANTHER" id="PTHR12317">
    <property type="entry name" value="DIACYLGLYCEROL O-ACYLTRANSFERASE"/>
    <property type="match status" value="1"/>
</dbReference>
<dbReference type="GO" id="GO:0004144">
    <property type="term" value="F:diacylglycerol O-acyltransferase activity"/>
    <property type="evidence" value="ECO:0007669"/>
    <property type="project" value="UniProtKB-EC"/>
</dbReference>
<evidence type="ECO:0000256" key="11">
    <source>
        <dbReference type="ARBA" id="ARBA00022989"/>
    </source>
</evidence>
<evidence type="ECO:0000256" key="6">
    <source>
        <dbReference type="ARBA" id="ARBA00022516"/>
    </source>
</evidence>
<dbReference type="GO" id="GO:0019432">
    <property type="term" value="P:triglyceride biosynthetic process"/>
    <property type="evidence" value="ECO:0007669"/>
    <property type="project" value="TreeGrafter"/>
</dbReference>
<sequence length="283" mass="31564">MRKQLNEVAAMLTGISGLAIRGAEDGEGHTEQNESEGGGNATTKTAAPQRQQKTVYTHGGRVHTACLRMQHGVLSMSCTLAWGVRSDWEWLDIRRVLPGLNIRLTTLSINMRLPFWGHLLQAVGGPGRAVLVVVGGAKEAFLGGPRLNDLVLHRRKGFFEIALQTGSWLIPVYSLGENDMYERLTEGMLSCFLTFISRKTMGLFGFSLPPCYGRGVLQVTMPRRVKIVELIGNPVPCRRIPHPTQEDIEELRQRYCAALQRVYTKARAIYGTESKFEDLRIVE</sequence>
<keyword evidence="16" id="KW-1185">Reference proteome</keyword>
<evidence type="ECO:0000256" key="13">
    <source>
        <dbReference type="ARBA" id="ARBA00023136"/>
    </source>
</evidence>
<keyword evidence="9" id="KW-0319">Glycerol metabolism</keyword>
<dbReference type="Pfam" id="PF03982">
    <property type="entry name" value="DAGAT"/>
    <property type="match status" value="1"/>
</dbReference>
<feature type="region of interest" description="Disordered" evidence="15">
    <location>
        <begin position="25"/>
        <end position="51"/>
    </location>
</feature>
<evidence type="ECO:0000256" key="12">
    <source>
        <dbReference type="ARBA" id="ARBA00023098"/>
    </source>
</evidence>
<dbReference type="GeneID" id="34618016"/>
<evidence type="ECO:0000256" key="5">
    <source>
        <dbReference type="ARBA" id="ARBA00013244"/>
    </source>
</evidence>
<evidence type="ECO:0000256" key="1">
    <source>
        <dbReference type="ARBA" id="ARBA00004477"/>
    </source>
</evidence>
<proteinExistence type="inferred from homology"/>
<dbReference type="EC" id="2.3.1.20" evidence="5"/>
<evidence type="ECO:0000256" key="14">
    <source>
        <dbReference type="ARBA" id="ARBA00023315"/>
    </source>
</evidence>
<organism evidence="16 17">
    <name type="scientific">Cyclospora cayetanensis</name>
    <dbReference type="NCBI Taxonomy" id="88456"/>
    <lineage>
        <taxon>Eukaryota</taxon>
        <taxon>Sar</taxon>
        <taxon>Alveolata</taxon>
        <taxon>Apicomplexa</taxon>
        <taxon>Conoidasida</taxon>
        <taxon>Coccidia</taxon>
        <taxon>Eucoccidiorida</taxon>
        <taxon>Eimeriorina</taxon>
        <taxon>Eimeriidae</taxon>
        <taxon>Cyclospora</taxon>
    </lineage>
</organism>
<keyword evidence="11" id="KW-1133">Transmembrane helix</keyword>
<evidence type="ECO:0000256" key="10">
    <source>
        <dbReference type="ARBA" id="ARBA00022824"/>
    </source>
</evidence>
<keyword evidence="10" id="KW-0256">Endoplasmic reticulum</keyword>
<keyword evidence="14" id="KW-0012">Acyltransferase</keyword>
<reference evidence="17" key="1">
    <citation type="submission" date="2025-08" db="UniProtKB">
        <authorList>
            <consortium name="RefSeq"/>
        </authorList>
    </citation>
    <scope>IDENTIFICATION</scope>
</reference>
<evidence type="ECO:0000256" key="15">
    <source>
        <dbReference type="SAM" id="MobiDB-lite"/>
    </source>
</evidence>
<dbReference type="RefSeq" id="XP_026189887.1">
    <property type="nucleotide sequence ID" value="XM_026334102.1"/>
</dbReference>
<dbReference type="GO" id="GO:0005789">
    <property type="term" value="C:endoplasmic reticulum membrane"/>
    <property type="evidence" value="ECO:0007669"/>
    <property type="project" value="UniProtKB-SubCell"/>
</dbReference>
<keyword evidence="12" id="KW-0443">Lipid metabolism</keyword>
<keyword evidence="7" id="KW-0808">Transferase</keyword>
<name>A0A6P6RQS2_9EIME</name>
<keyword evidence="8" id="KW-0812">Transmembrane</keyword>
<dbReference type="GO" id="GO:0006071">
    <property type="term" value="P:glycerol metabolic process"/>
    <property type="evidence" value="ECO:0007669"/>
    <property type="project" value="UniProtKB-KW"/>
</dbReference>
<dbReference type="AlphaFoldDB" id="A0A6P6RQS2"/>
<dbReference type="PANTHER" id="PTHR12317:SF0">
    <property type="entry name" value="ACYLTRANSFERASE"/>
    <property type="match status" value="1"/>
</dbReference>
<evidence type="ECO:0000256" key="3">
    <source>
        <dbReference type="ARBA" id="ARBA00005189"/>
    </source>
</evidence>
<dbReference type="Proteomes" id="UP000515125">
    <property type="component" value="Unplaced"/>
</dbReference>
<evidence type="ECO:0000256" key="7">
    <source>
        <dbReference type="ARBA" id="ARBA00022679"/>
    </source>
</evidence>
<evidence type="ECO:0000256" key="8">
    <source>
        <dbReference type="ARBA" id="ARBA00022692"/>
    </source>
</evidence>
<evidence type="ECO:0000256" key="4">
    <source>
        <dbReference type="ARBA" id="ARBA00005420"/>
    </source>
</evidence>
<feature type="compositionally biased region" description="Polar residues" evidence="15">
    <location>
        <begin position="41"/>
        <end position="51"/>
    </location>
</feature>
<evidence type="ECO:0000313" key="17">
    <source>
        <dbReference type="RefSeq" id="XP_026189887.1"/>
    </source>
</evidence>
<dbReference type="OrthoDB" id="264532at2759"/>
<evidence type="ECO:0000256" key="9">
    <source>
        <dbReference type="ARBA" id="ARBA00022798"/>
    </source>
</evidence>
<dbReference type="InterPro" id="IPR007130">
    <property type="entry name" value="DAGAT"/>
</dbReference>
<comment type="pathway">
    <text evidence="2">Glycerolipid metabolism; triacylglycerol biosynthesis.</text>
</comment>
<keyword evidence="6" id="KW-0444">Lipid biosynthesis</keyword>
<evidence type="ECO:0000313" key="16">
    <source>
        <dbReference type="Proteomes" id="UP000515125"/>
    </source>
</evidence>
<comment type="pathway">
    <text evidence="3">Lipid metabolism.</text>
</comment>
<comment type="similarity">
    <text evidence="4">Belongs to the diacylglycerol acyltransferase family.</text>
</comment>
<accession>A0A6P6RQS2</accession>
<keyword evidence="13" id="KW-0472">Membrane</keyword>